<proteinExistence type="predicted"/>
<dbReference type="EMBL" id="MU854176">
    <property type="protein sequence ID" value="KAK3933484.1"/>
    <property type="molecule type" value="Genomic_DNA"/>
</dbReference>
<evidence type="ECO:0000256" key="1">
    <source>
        <dbReference type="PROSITE-ProRule" id="PRU00042"/>
    </source>
</evidence>
<keyword evidence="1" id="KW-0863">Zinc-finger</keyword>
<name>A0AAN6RY69_9PEZI</name>
<feature type="domain" description="C2H2-type" evidence="2">
    <location>
        <begin position="152"/>
        <end position="180"/>
    </location>
</feature>
<evidence type="ECO:0000313" key="3">
    <source>
        <dbReference type="EMBL" id="KAK3933484.1"/>
    </source>
</evidence>
<accession>A0AAN6RY69</accession>
<comment type="caution">
    <text evidence="3">The sequence shown here is derived from an EMBL/GenBank/DDBJ whole genome shotgun (WGS) entry which is preliminary data.</text>
</comment>
<evidence type="ECO:0000313" key="4">
    <source>
        <dbReference type="Proteomes" id="UP001303473"/>
    </source>
</evidence>
<dbReference type="InterPro" id="IPR013087">
    <property type="entry name" value="Znf_C2H2_type"/>
</dbReference>
<gene>
    <name evidence="3" type="ORF">QBC46DRAFT_434350</name>
</gene>
<reference evidence="4" key="1">
    <citation type="journal article" date="2023" name="Mol. Phylogenet. Evol.">
        <title>Genome-scale phylogeny and comparative genomics of the fungal order Sordariales.</title>
        <authorList>
            <person name="Hensen N."/>
            <person name="Bonometti L."/>
            <person name="Westerberg I."/>
            <person name="Brannstrom I.O."/>
            <person name="Guillou S."/>
            <person name="Cros-Aarteil S."/>
            <person name="Calhoun S."/>
            <person name="Haridas S."/>
            <person name="Kuo A."/>
            <person name="Mondo S."/>
            <person name="Pangilinan J."/>
            <person name="Riley R."/>
            <person name="LaButti K."/>
            <person name="Andreopoulos B."/>
            <person name="Lipzen A."/>
            <person name="Chen C."/>
            <person name="Yan M."/>
            <person name="Daum C."/>
            <person name="Ng V."/>
            <person name="Clum A."/>
            <person name="Steindorff A."/>
            <person name="Ohm R.A."/>
            <person name="Martin F."/>
            <person name="Silar P."/>
            <person name="Natvig D.O."/>
            <person name="Lalanne C."/>
            <person name="Gautier V."/>
            <person name="Ament-Velasquez S.L."/>
            <person name="Kruys A."/>
            <person name="Hutchinson M.I."/>
            <person name="Powell A.J."/>
            <person name="Barry K."/>
            <person name="Miller A.N."/>
            <person name="Grigoriev I.V."/>
            <person name="Debuchy R."/>
            <person name="Gladieux P."/>
            <person name="Hiltunen Thoren M."/>
            <person name="Johannesson H."/>
        </authorList>
    </citation>
    <scope>NUCLEOTIDE SEQUENCE [LARGE SCALE GENOMIC DNA]</scope>
    <source>
        <strain evidence="4">CBS 340.73</strain>
    </source>
</reference>
<dbReference type="Proteomes" id="UP001303473">
    <property type="component" value="Unassembled WGS sequence"/>
</dbReference>
<keyword evidence="1" id="KW-0862">Zinc</keyword>
<dbReference type="PROSITE" id="PS00028">
    <property type="entry name" value="ZINC_FINGER_C2H2_1"/>
    <property type="match status" value="1"/>
</dbReference>
<keyword evidence="1" id="KW-0479">Metal-binding</keyword>
<dbReference type="AlphaFoldDB" id="A0AAN6RY69"/>
<sequence length="188" mass="21612">MGITTILRGFKVPVSVLDLFLRANGVMETWGSPPFYDRDLDEPSTLLRAKMGTGDTKTRLFIPYRMGQQRSTFAYIAYDWVMVFAQRKINLAEELADRAPPGFEELRKEIMGFASEGLQASGQEEDLTGFFVITTDEQDYVFAEPYMRKSDLRCDQCDATFVDWFKRQQHRRDVHGSEEGTDILPDDL</sequence>
<keyword evidence="4" id="KW-1185">Reference proteome</keyword>
<protein>
    <recommendedName>
        <fullName evidence="2">C2H2-type domain-containing protein</fullName>
    </recommendedName>
</protein>
<dbReference type="GO" id="GO:0008270">
    <property type="term" value="F:zinc ion binding"/>
    <property type="evidence" value="ECO:0007669"/>
    <property type="project" value="UniProtKB-KW"/>
</dbReference>
<dbReference type="PROSITE" id="PS50157">
    <property type="entry name" value="ZINC_FINGER_C2H2_2"/>
    <property type="match status" value="1"/>
</dbReference>
<evidence type="ECO:0000259" key="2">
    <source>
        <dbReference type="PROSITE" id="PS50157"/>
    </source>
</evidence>
<organism evidence="3 4">
    <name type="scientific">Diplogelasinospora grovesii</name>
    <dbReference type="NCBI Taxonomy" id="303347"/>
    <lineage>
        <taxon>Eukaryota</taxon>
        <taxon>Fungi</taxon>
        <taxon>Dikarya</taxon>
        <taxon>Ascomycota</taxon>
        <taxon>Pezizomycotina</taxon>
        <taxon>Sordariomycetes</taxon>
        <taxon>Sordariomycetidae</taxon>
        <taxon>Sordariales</taxon>
        <taxon>Diplogelasinosporaceae</taxon>
        <taxon>Diplogelasinospora</taxon>
    </lineage>
</organism>